<reference evidence="1" key="1">
    <citation type="submission" date="2018-02" db="EMBL/GenBank/DDBJ databases">
        <title>Rhizophora mucronata_Transcriptome.</title>
        <authorList>
            <person name="Meera S.P."/>
            <person name="Sreeshan A."/>
            <person name="Augustine A."/>
        </authorList>
    </citation>
    <scope>NUCLEOTIDE SEQUENCE</scope>
    <source>
        <tissue evidence="1">Leaf</tissue>
    </source>
</reference>
<proteinExistence type="predicted"/>
<protein>
    <submittedName>
        <fullName evidence="1">Uncharacterized protein</fullName>
    </submittedName>
</protein>
<accession>A0A2P2N9E4</accession>
<dbReference type="EMBL" id="GGEC01058631">
    <property type="protein sequence ID" value="MBX39115.1"/>
    <property type="molecule type" value="Transcribed_RNA"/>
</dbReference>
<evidence type="ECO:0000313" key="1">
    <source>
        <dbReference type="EMBL" id="MBX39115.1"/>
    </source>
</evidence>
<dbReference type="AlphaFoldDB" id="A0A2P2N9E4"/>
<organism evidence="1">
    <name type="scientific">Rhizophora mucronata</name>
    <name type="common">Asiatic mangrove</name>
    <dbReference type="NCBI Taxonomy" id="61149"/>
    <lineage>
        <taxon>Eukaryota</taxon>
        <taxon>Viridiplantae</taxon>
        <taxon>Streptophyta</taxon>
        <taxon>Embryophyta</taxon>
        <taxon>Tracheophyta</taxon>
        <taxon>Spermatophyta</taxon>
        <taxon>Magnoliopsida</taxon>
        <taxon>eudicotyledons</taxon>
        <taxon>Gunneridae</taxon>
        <taxon>Pentapetalae</taxon>
        <taxon>rosids</taxon>
        <taxon>fabids</taxon>
        <taxon>Malpighiales</taxon>
        <taxon>Rhizophoraceae</taxon>
        <taxon>Rhizophora</taxon>
    </lineage>
</organism>
<name>A0A2P2N9E4_RHIMU</name>
<sequence>MQGKRDEVGFNQSKNMAPKLQRGVYVQYRHVFMHIKCLAKSIK</sequence>